<dbReference type="EMBL" id="JEMB01002477">
    <property type="protein sequence ID" value="KYF80933.1"/>
    <property type="molecule type" value="Genomic_DNA"/>
</dbReference>
<protein>
    <submittedName>
        <fullName evidence="1">Uncharacterized protein</fullName>
    </submittedName>
</protein>
<dbReference type="Proteomes" id="UP000075635">
    <property type="component" value="Unassembled WGS sequence"/>
</dbReference>
<comment type="caution">
    <text evidence="1">The sequence shown here is derived from an EMBL/GenBank/DDBJ whole genome shotgun (WGS) entry which is preliminary data.</text>
</comment>
<reference evidence="1 2" key="1">
    <citation type="submission" date="2014-02" db="EMBL/GenBank/DDBJ databases">
        <title>The small core and large imbalanced accessory genome model reveals a collaborative survival strategy of Sorangium cellulosum strains in nature.</title>
        <authorList>
            <person name="Han K."/>
            <person name="Peng R."/>
            <person name="Blom J."/>
            <person name="Li Y.-Z."/>
        </authorList>
    </citation>
    <scope>NUCLEOTIDE SEQUENCE [LARGE SCALE GENOMIC DNA]</scope>
    <source>
        <strain evidence="1 2">So0011-07</strain>
    </source>
</reference>
<dbReference type="AlphaFoldDB" id="A0A150RLB4"/>
<gene>
    <name evidence="1" type="ORF">BE17_20540</name>
</gene>
<evidence type="ECO:0000313" key="2">
    <source>
        <dbReference type="Proteomes" id="UP000075635"/>
    </source>
</evidence>
<organism evidence="1 2">
    <name type="scientific">Sorangium cellulosum</name>
    <name type="common">Polyangium cellulosum</name>
    <dbReference type="NCBI Taxonomy" id="56"/>
    <lineage>
        <taxon>Bacteria</taxon>
        <taxon>Pseudomonadati</taxon>
        <taxon>Myxococcota</taxon>
        <taxon>Polyangia</taxon>
        <taxon>Polyangiales</taxon>
        <taxon>Polyangiaceae</taxon>
        <taxon>Sorangium</taxon>
    </lineage>
</organism>
<evidence type="ECO:0000313" key="1">
    <source>
        <dbReference type="EMBL" id="KYF80933.1"/>
    </source>
</evidence>
<name>A0A150RLB4_SORCE</name>
<proteinExistence type="predicted"/>
<sequence>MAMHPRLVTCLSLAGAGGFVLVGGCGTGTGAEQVGEADGHLTAAQCAYFDVDGKDTICHKTGSTTHPYTIIKTNEQGCINGHAGHAHDYIAVGDPTCQGGGCLPAGAPCDATLPCCSGATCTDGTCTVSCIPTTCEAQGALCGTIPDGCGDTLACSACADGGGTCAADNTCNCPIDPSYFPACASNVWDEAAQACELTFAAAGTPCFGDAGQCDGAGFCTTAATTPLY</sequence>
<accession>A0A150RLB4</accession>
<dbReference type="PROSITE" id="PS51257">
    <property type="entry name" value="PROKAR_LIPOPROTEIN"/>
    <property type="match status" value="1"/>
</dbReference>